<keyword evidence="3" id="KW-1185">Reference proteome</keyword>
<name>A0A1H4C087_9BACI</name>
<protein>
    <submittedName>
        <fullName evidence="2">Uncharacterized protein</fullName>
    </submittedName>
</protein>
<dbReference type="EMBL" id="FNQR01000005">
    <property type="protein sequence ID" value="SEA53759.1"/>
    <property type="molecule type" value="Genomic_DNA"/>
</dbReference>
<reference evidence="2 3" key="1">
    <citation type="submission" date="2016-10" db="EMBL/GenBank/DDBJ databases">
        <authorList>
            <person name="de Groot N.N."/>
        </authorList>
    </citation>
    <scope>NUCLEOTIDE SEQUENCE [LARGE SCALE GENOMIC DNA]</scope>
    <source>
        <strain evidence="2 3">CCM7597</strain>
    </source>
</reference>
<accession>A0A1H4C087</accession>
<gene>
    <name evidence="2" type="ORF">SAMN05421743_105215</name>
</gene>
<feature type="compositionally biased region" description="Low complexity" evidence="1">
    <location>
        <begin position="49"/>
        <end position="58"/>
    </location>
</feature>
<dbReference type="OrthoDB" id="2991646at2"/>
<proteinExistence type="predicted"/>
<sequence>MAKPDLIKKIIEEFPEKEFTAEGLDEDYTVPQLEELQETLGEEKQQEVESNSSASENAGNKKENKIVKLKDPSTQYAEKGFTLAGKQEKELPSNPSTELIDRIEAGFIVEVK</sequence>
<evidence type="ECO:0000313" key="2">
    <source>
        <dbReference type="EMBL" id="SEA53759.1"/>
    </source>
</evidence>
<organism evidence="2 3">
    <name type="scientific">Thalassobacillus cyri</name>
    <dbReference type="NCBI Taxonomy" id="571932"/>
    <lineage>
        <taxon>Bacteria</taxon>
        <taxon>Bacillati</taxon>
        <taxon>Bacillota</taxon>
        <taxon>Bacilli</taxon>
        <taxon>Bacillales</taxon>
        <taxon>Bacillaceae</taxon>
        <taxon>Thalassobacillus</taxon>
    </lineage>
</organism>
<feature type="region of interest" description="Disordered" evidence="1">
    <location>
        <begin position="39"/>
        <end position="69"/>
    </location>
</feature>
<evidence type="ECO:0000313" key="3">
    <source>
        <dbReference type="Proteomes" id="UP000198584"/>
    </source>
</evidence>
<dbReference type="Proteomes" id="UP000198584">
    <property type="component" value="Unassembled WGS sequence"/>
</dbReference>
<evidence type="ECO:0000256" key="1">
    <source>
        <dbReference type="SAM" id="MobiDB-lite"/>
    </source>
</evidence>
<feature type="compositionally biased region" description="Basic and acidic residues" evidence="1">
    <location>
        <begin position="59"/>
        <end position="69"/>
    </location>
</feature>
<dbReference type="STRING" id="571932.SAMN05421743_105215"/>
<dbReference type="AlphaFoldDB" id="A0A1H4C087"/>
<dbReference type="RefSeq" id="WP_093044402.1">
    <property type="nucleotide sequence ID" value="NZ_FNQR01000005.1"/>
</dbReference>